<comment type="subcellular location">
    <subcellularLocation>
        <location evidence="1">Membrane</location>
        <topology evidence="1">Single-pass membrane protein</topology>
    </subcellularLocation>
</comment>
<evidence type="ECO:0000259" key="6">
    <source>
        <dbReference type="Pfam" id="PF04357"/>
    </source>
</evidence>
<evidence type="ECO:0000313" key="7">
    <source>
        <dbReference type="EMBL" id="APE45447.1"/>
    </source>
</evidence>
<name>A0A1J0WM81_9RHOB</name>
<dbReference type="KEGG" id="suam:BOO69_11855"/>
<evidence type="ECO:0000256" key="5">
    <source>
        <dbReference type="SAM" id="SignalP"/>
    </source>
</evidence>
<dbReference type="Proteomes" id="UP000181897">
    <property type="component" value="Chromosome"/>
</dbReference>
<dbReference type="STRING" id="1917485.BOO69_11855"/>
<evidence type="ECO:0000256" key="2">
    <source>
        <dbReference type="ARBA" id="ARBA00022692"/>
    </source>
</evidence>
<proteinExistence type="predicted"/>
<reference evidence="7 8" key="1">
    <citation type="submission" date="2016-11" db="EMBL/GenBank/DDBJ databases">
        <title>Complete genome sequence of Sulfitobacter sp. AM1-D1, a toxic bacteria associated with marine dinoflagellate Alexandrium minutum in East China Sea.</title>
        <authorList>
            <person name="Yang Q."/>
            <person name="Zhang X."/>
            <person name="Tian X."/>
        </authorList>
    </citation>
    <scope>NUCLEOTIDE SEQUENCE [LARGE SCALE GENOMIC DNA]</scope>
    <source>
        <strain evidence="7 8">AM1-D1</strain>
    </source>
</reference>
<keyword evidence="8" id="KW-1185">Reference proteome</keyword>
<evidence type="ECO:0000256" key="3">
    <source>
        <dbReference type="ARBA" id="ARBA00022989"/>
    </source>
</evidence>
<accession>A0A1J0WM81</accession>
<organism evidence="7 8">
    <name type="scientific">Sulfitobacter alexandrii</name>
    <dbReference type="NCBI Taxonomy" id="1917485"/>
    <lineage>
        <taxon>Bacteria</taxon>
        <taxon>Pseudomonadati</taxon>
        <taxon>Pseudomonadota</taxon>
        <taxon>Alphaproteobacteria</taxon>
        <taxon>Rhodobacterales</taxon>
        <taxon>Roseobacteraceae</taxon>
        <taxon>Sulfitobacter</taxon>
    </lineage>
</organism>
<dbReference type="GO" id="GO:0097347">
    <property type="term" value="C:TAM protein secretion complex"/>
    <property type="evidence" value="ECO:0007669"/>
    <property type="project" value="TreeGrafter"/>
</dbReference>
<keyword evidence="4" id="KW-0472">Membrane</keyword>
<feature type="signal peptide" evidence="5">
    <location>
        <begin position="1"/>
        <end position="24"/>
    </location>
</feature>
<evidence type="ECO:0000256" key="4">
    <source>
        <dbReference type="ARBA" id="ARBA00023136"/>
    </source>
</evidence>
<evidence type="ECO:0000313" key="8">
    <source>
        <dbReference type="Proteomes" id="UP000181897"/>
    </source>
</evidence>
<feature type="chain" id="PRO_5012068570" evidence="5">
    <location>
        <begin position="25"/>
        <end position="1388"/>
    </location>
</feature>
<evidence type="ECO:0000256" key="1">
    <source>
        <dbReference type="ARBA" id="ARBA00004167"/>
    </source>
</evidence>
<dbReference type="Pfam" id="PF04357">
    <property type="entry name" value="TamB"/>
    <property type="match status" value="1"/>
</dbReference>
<dbReference type="PANTHER" id="PTHR36985">
    <property type="entry name" value="TRANSLOCATION AND ASSEMBLY MODULE SUBUNIT TAMB"/>
    <property type="match status" value="1"/>
</dbReference>
<dbReference type="PANTHER" id="PTHR36985:SF1">
    <property type="entry name" value="TRANSLOCATION AND ASSEMBLY MODULE SUBUNIT TAMB"/>
    <property type="match status" value="1"/>
</dbReference>
<keyword evidence="2" id="KW-0812">Transmembrane</keyword>
<dbReference type="EMBL" id="CP018076">
    <property type="protein sequence ID" value="APE45447.1"/>
    <property type="molecule type" value="Genomic_DNA"/>
</dbReference>
<dbReference type="InterPro" id="IPR007452">
    <property type="entry name" value="TamB_C"/>
</dbReference>
<protein>
    <submittedName>
        <fullName evidence="7">Translocation/assembly module TamB</fullName>
    </submittedName>
</protein>
<feature type="domain" description="Translocation and assembly module TamB C-terminal" evidence="6">
    <location>
        <begin position="1035"/>
        <end position="1388"/>
    </location>
</feature>
<keyword evidence="5" id="KW-0732">Signal</keyword>
<sequence length="1388" mass="144321">MMRFLLSFLTAITVLLAVPGDLRAQEGEDDKGFLTRTIQDALSGAGRTVRIDGFRGALSSTASFDRMTIADDEGVWLTLEDVTLDWTRSALLRGRLEVQSLTAARLDLPRLPVPSGEVDLPDAEAQPFSLPELPVAINIADFGVDEINLGAPLLGEAAQLTLQAKAQYTDELLDVDITANRTDAKQGEFAIRANLERTDNVLDLLVRLSEGEEGIVAKLMSLPDQPSVNLTVEGNGPLSDFVTDLNLSTDGQERLAGQITLGTQESGSGSDTPDRRVQGDIGGDVTALFAPRFREFFGENVRLTLDALLESTGAIEVSDFSLDAQAADIAGRVTLNAEKWPTFIDVTGTVANPDGTTILLPVGGEGTTVERVGLRVNYDAADGEALDAAFDIDALQMAGLSIDSTQLGLDGTLRGDVGTLGEFLGDVTFSAEGLALTNPASAEAIGSRITGSANINYVEGQPTRITGLDLTGTDYGLAGDIVIAGLENNFRTELDVRLNADDLSRFSALAGRELDGRSELALNGSVTPLGGMFDLRATGSTENLVLGIPQADAVLEGRTELNMQATRNETGTFLRDLSLRNDALSLTGSAELRTDDSRVQADFRLEDVGLVLPQYDGPVTVSATATQDTRGWVVDAVTDGPYGAALTAQGLATGPNAEITFTADVPDVKPFAEQIEGPVRARGTLSQTPDGWRIRTDATGPYDVTAAVEGLVSPTLDVDFDLSMPQVNPLVPQVSGPLSAQGNLRQTAEGFVIDTTANGPYDVRAAVQGALTPALDIRFDVSVPNVQPVVPQVNGPLNATGTLRQTDDGFVVDTQATGPYGAQVTVAGLATGPNMSLNFNVSVPNVNPLVPSVNGPLSATGKLYQTPDGLAVDTQASGPYSARATVNGVVTGPNADVDFTLAVPNVAALVPQLNGPLNVDGSARRQGSAWQIDTDARGPGGTQATVSGQVAESGNLNLDIAGTAPLGLSRPFLEPRILQGLARFDLTVNGPPALSSLSGTVTTSDAALTAPNLRIALEGIDANIRLGNNRADIDLSANAVGGGRLRVGGGVTLTGSLPADLQVALEGLVLTDPKLYRTSLGGNLRIAGPLAGGAVISGRINVGETNVNVPSTGMTTIGDIPQITHIGADPAVIATRRKAGLTGAEAGTDPAADNPGGGFGLNLEVNAPNRIFVRGRGLDAELGGGLTLTGTTNNIISAGRFELIRGRLDILGRRFNLVEGSVQFQGDLIPYLRFVSSTTTNAGEVRVIVQGPADSPEVLFEATPAAPQDEVLAQLLFGRNIADISAFQALQLASAVATLAGRGGNGVIGNLRDNFGLDDLDVTTTEDGSTAVRAGKYISENVYSDVTAASDGSADISLNIDITPNLTGKATLGSDGNSGIGLFFERDY</sequence>
<dbReference type="GO" id="GO:0009306">
    <property type="term" value="P:protein secretion"/>
    <property type="evidence" value="ECO:0007669"/>
    <property type="project" value="InterPro"/>
</dbReference>
<keyword evidence="3" id="KW-1133">Transmembrane helix</keyword>
<dbReference type="GO" id="GO:0005886">
    <property type="term" value="C:plasma membrane"/>
    <property type="evidence" value="ECO:0007669"/>
    <property type="project" value="InterPro"/>
</dbReference>
<gene>
    <name evidence="7" type="ORF">BOO69_11855</name>
</gene>